<protein>
    <submittedName>
        <fullName evidence="2">Uncharacterized protein</fullName>
    </submittedName>
</protein>
<reference evidence="2" key="1">
    <citation type="submission" date="2017-08" db="EMBL/GenBank/DDBJ databases">
        <authorList>
            <person name="Cuomo C."/>
            <person name="Billmyre B."/>
            <person name="Heitman J."/>
        </authorList>
    </citation>
    <scope>NUCLEOTIDE SEQUENCE</scope>
    <source>
        <strain evidence="2">CBS 12478</strain>
    </source>
</reference>
<gene>
    <name evidence="2" type="ORF">CI109_103446</name>
</gene>
<name>A0A5M6BWZ3_9TREE</name>
<dbReference type="Proteomes" id="UP000322225">
    <property type="component" value="Chromosome 6"/>
</dbReference>
<dbReference type="GeneID" id="43589823"/>
<accession>A0A5M6BWZ3</accession>
<keyword evidence="3" id="KW-1185">Reference proteome</keyword>
<dbReference type="EMBL" id="CP144056">
    <property type="protein sequence ID" value="WWD18989.1"/>
    <property type="molecule type" value="Genomic_DNA"/>
</dbReference>
<proteinExistence type="predicted"/>
<sequence length="137" mass="15301">MPSDNSSLCDSNSGHDSCSEEYVIFAPGLREGYFKAEENIRSYANSHKKSKAATDELEHLRRYFRSGKTDDGDVYLVGKEGCFTALERAKTYWDNDISNSDADDEHSDTEGAASRSCGLTRFTSRHASSSLNRRGQR</sequence>
<reference evidence="2" key="2">
    <citation type="submission" date="2024-01" db="EMBL/GenBank/DDBJ databases">
        <title>Comparative genomics of Cryptococcus and Kwoniella reveals pathogenesis evolution and contrasting modes of karyotype evolution via chromosome fusion or intercentromeric recombination.</title>
        <authorList>
            <person name="Coelho M.A."/>
            <person name="David-Palma M."/>
            <person name="Shea T."/>
            <person name="Bowers K."/>
            <person name="McGinley-Smith S."/>
            <person name="Mohammad A.W."/>
            <person name="Gnirke A."/>
            <person name="Yurkov A.M."/>
            <person name="Nowrousian M."/>
            <person name="Sun S."/>
            <person name="Cuomo C.A."/>
            <person name="Heitman J."/>
        </authorList>
    </citation>
    <scope>NUCLEOTIDE SEQUENCE</scope>
    <source>
        <strain evidence="2">CBS 12478</strain>
    </source>
</reference>
<dbReference type="KEGG" id="ksn:43589823"/>
<evidence type="ECO:0000313" key="3">
    <source>
        <dbReference type="Proteomes" id="UP000322225"/>
    </source>
</evidence>
<dbReference type="RefSeq" id="XP_031860161.1">
    <property type="nucleotide sequence ID" value="XM_032005672.1"/>
</dbReference>
<dbReference type="AlphaFoldDB" id="A0A5M6BWZ3"/>
<organism evidence="2 3">
    <name type="scientific">Kwoniella shandongensis</name>
    <dbReference type="NCBI Taxonomy" id="1734106"/>
    <lineage>
        <taxon>Eukaryota</taxon>
        <taxon>Fungi</taxon>
        <taxon>Dikarya</taxon>
        <taxon>Basidiomycota</taxon>
        <taxon>Agaricomycotina</taxon>
        <taxon>Tremellomycetes</taxon>
        <taxon>Tremellales</taxon>
        <taxon>Cryptococcaceae</taxon>
        <taxon>Kwoniella</taxon>
    </lineage>
</organism>
<evidence type="ECO:0000313" key="2">
    <source>
        <dbReference type="EMBL" id="WWD18989.1"/>
    </source>
</evidence>
<feature type="region of interest" description="Disordered" evidence="1">
    <location>
        <begin position="96"/>
        <end position="137"/>
    </location>
</feature>
<evidence type="ECO:0000256" key="1">
    <source>
        <dbReference type="SAM" id="MobiDB-lite"/>
    </source>
</evidence>
<feature type="compositionally biased region" description="Polar residues" evidence="1">
    <location>
        <begin position="121"/>
        <end position="137"/>
    </location>
</feature>